<evidence type="ECO:0000256" key="7">
    <source>
        <dbReference type="ARBA" id="ARBA00022729"/>
    </source>
</evidence>
<evidence type="ECO:0000256" key="11">
    <source>
        <dbReference type="ARBA" id="ARBA00022989"/>
    </source>
</evidence>
<reference evidence="21" key="2">
    <citation type="journal article" date="2017" name="Nat. Plants">
        <title>The Aegilops tauschii genome reveals multiple impacts of transposons.</title>
        <authorList>
            <person name="Zhao G."/>
            <person name="Zou C."/>
            <person name="Li K."/>
            <person name="Wang K."/>
            <person name="Li T."/>
            <person name="Gao L."/>
            <person name="Zhang X."/>
            <person name="Wang H."/>
            <person name="Yang Z."/>
            <person name="Liu X."/>
            <person name="Jiang W."/>
            <person name="Mao L."/>
            <person name="Kong X."/>
            <person name="Jiao Y."/>
            <person name="Jia J."/>
        </authorList>
    </citation>
    <scope>NUCLEOTIDE SEQUENCE [LARGE SCALE GENOMIC DNA]</scope>
    <source>
        <strain evidence="21">cv. AL8/78</strain>
    </source>
</reference>
<keyword evidence="4" id="KW-1003">Cell membrane</keyword>
<dbReference type="SUPFAM" id="SSF56112">
    <property type="entry name" value="Protein kinase-like (PK-like)"/>
    <property type="match status" value="1"/>
</dbReference>
<proteinExistence type="inferred from homology"/>
<evidence type="ECO:0000313" key="21">
    <source>
        <dbReference type="Proteomes" id="UP000015105"/>
    </source>
</evidence>
<dbReference type="Proteomes" id="UP000015105">
    <property type="component" value="Chromosome 5D"/>
</dbReference>
<dbReference type="GO" id="GO:0005524">
    <property type="term" value="F:ATP binding"/>
    <property type="evidence" value="ECO:0007669"/>
    <property type="project" value="UniProtKB-UniRule"/>
</dbReference>
<dbReference type="GO" id="GO:0002229">
    <property type="term" value="P:defense response to oomycetes"/>
    <property type="evidence" value="ECO:0007669"/>
    <property type="project" value="UniProtKB-ARBA"/>
</dbReference>
<reference evidence="20" key="3">
    <citation type="journal article" date="2017" name="Nature">
        <title>Genome sequence of the progenitor of the wheat D genome Aegilops tauschii.</title>
        <authorList>
            <person name="Luo M.C."/>
            <person name="Gu Y.Q."/>
            <person name="Puiu D."/>
            <person name="Wang H."/>
            <person name="Twardziok S.O."/>
            <person name="Deal K.R."/>
            <person name="Huo N."/>
            <person name="Zhu T."/>
            <person name="Wang L."/>
            <person name="Wang Y."/>
            <person name="McGuire P.E."/>
            <person name="Liu S."/>
            <person name="Long H."/>
            <person name="Ramasamy R.K."/>
            <person name="Rodriguez J.C."/>
            <person name="Van S.L."/>
            <person name="Yuan L."/>
            <person name="Wang Z."/>
            <person name="Xia Z."/>
            <person name="Xiao L."/>
            <person name="Anderson O.D."/>
            <person name="Ouyang S."/>
            <person name="Liang Y."/>
            <person name="Zimin A.V."/>
            <person name="Pertea G."/>
            <person name="Qi P."/>
            <person name="Bennetzen J.L."/>
            <person name="Dai X."/>
            <person name="Dawson M.W."/>
            <person name="Muller H.G."/>
            <person name="Kugler K."/>
            <person name="Rivarola-Duarte L."/>
            <person name="Spannagl M."/>
            <person name="Mayer K.F.X."/>
            <person name="Lu F.H."/>
            <person name="Bevan M.W."/>
            <person name="Leroy P."/>
            <person name="Li P."/>
            <person name="You F.M."/>
            <person name="Sun Q."/>
            <person name="Liu Z."/>
            <person name="Lyons E."/>
            <person name="Wicker T."/>
            <person name="Salzberg S.L."/>
            <person name="Devos K.M."/>
            <person name="Dvorak J."/>
        </authorList>
    </citation>
    <scope>NUCLEOTIDE SEQUENCE [LARGE SCALE GENOMIC DNA]</scope>
    <source>
        <strain evidence="20">cv. AL8/78</strain>
    </source>
</reference>
<dbReference type="InterPro" id="IPR017441">
    <property type="entry name" value="Protein_kinase_ATP_BS"/>
</dbReference>
<comment type="similarity">
    <text evidence="2">In the N-terminal section; belongs to the leguminous lectin family.</text>
</comment>
<evidence type="ECO:0000313" key="20">
    <source>
        <dbReference type="EnsemblPlants" id="AET5Gv20152400.8"/>
    </source>
</evidence>
<keyword evidence="10 15" id="KW-0067">ATP-binding</keyword>
<keyword evidence="21" id="KW-1185">Reference proteome</keyword>
<dbReference type="Gramene" id="AET5Gv20152400.8">
    <property type="protein sequence ID" value="AET5Gv20152400.8"/>
    <property type="gene ID" value="AET5Gv20152400"/>
</dbReference>
<evidence type="ECO:0000256" key="17">
    <source>
        <dbReference type="SAM" id="Phobius"/>
    </source>
</evidence>
<protein>
    <recommendedName>
        <fullName evidence="19">Protein kinase domain-containing protein</fullName>
    </recommendedName>
</protein>
<evidence type="ECO:0000256" key="16">
    <source>
        <dbReference type="SAM" id="MobiDB-lite"/>
    </source>
</evidence>
<evidence type="ECO:0000256" key="18">
    <source>
        <dbReference type="SAM" id="SignalP"/>
    </source>
</evidence>
<evidence type="ECO:0000256" key="6">
    <source>
        <dbReference type="ARBA" id="ARBA00022692"/>
    </source>
</evidence>
<dbReference type="InterPro" id="IPR050528">
    <property type="entry name" value="L-type_Lectin-RKs"/>
</dbReference>
<name>A0A453JQ17_AEGTS</name>
<sequence>QHFFLFLLLLVFLLPHETSYSAAAASGGGDRCSRRCGGATVPYPLGFSPGCPIALWCDASISTPILPYIGENGTTYRVIAFNSTISTVVVGLSPSCSRSVPEARRVLSGGNYGVSSRTGLFLRGGCGGVNASAGAGCSVPVDVMSRLLRTAQCVGISNDTSPAAVACVASRPANSTAAVNEQFLLWEKVEKQKCDEVLTSTVFVLTPEGTATLEFGVAELGWWLNGTCGTGGGERCAANATCTDVQTPNGELGHRCECVAGMEGDGFLAGDGCYLAHASRSKHRRKLVAVLVSVVSVVFLLSLSIAASFLLPRCRRRNTMKKTKLALKLGTTFFRGELVDDELDQGVEGPRRFSYNELASATDNFSDDRALGRGGFGSVYQGFMSNINYEVAVKRVSETSRQGWKEFVSEVRIISRLRHHNLVQLIGWCHGGDELLLVYELMHNGSLDTHLYTSDCVLAWPVRYEIVLGVGSALLYLHQDTKQRVMHRDIKPSNIMLDASFTAKLGDFGLARLINDGRRSHTTGIAGTMGYIDPESLLAGRASVESDVYSFGVVLLEVASGQRPTLIQEDGDVVHLVQWVWDLYGRGSIIDAADERLRGMFDGGEIEHVMVAGLWCAHPDRGMRPSIRQAMNVLRFETPLPSLPARMPVATYGPPTNPLSSGTSVLSSISGR</sequence>
<evidence type="ECO:0000256" key="15">
    <source>
        <dbReference type="PROSITE-ProRule" id="PRU10141"/>
    </source>
</evidence>
<dbReference type="GO" id="GO:0005886">
    <property type="term" value="C:plasma membrane"/>
    <property type="evidence" value="ECO:0007669"/>
    <property type="project" value="UniProtKB-SubCell"/>
</dbReference>
<keyword evidence="12 17" id="KW-0472">Membrane</keyword>
<feature type="region of interest" description="Disordered" evidence="16">
    <location>
        <begin position="651"/>
        <end position="672"/>
    </location>
</feature>
<dbReference type="GO" id="GO:0004672">
    <property type="term" value="F:protein kinase activity"/>
    <property type="evidence" value="ECO:0007669"/>
    <property type="project" value="InterPro"/>
</dbReference>
<reference evidence="20" key="5">
    <citation type="journal article" date="2021" name="G3 (Bethesda)">
        <title>Aegilops tauschii genome assembly Aet v5.0 features greater sequence contiguity and improved annotation.</title>
        <authorList>
            <person name="Wang L."/>
            <person name="Zhu T."/>
            <person name="Rodriguez J.C."/>
            <person name="Deal K.R."/>
            <person name="Dubcovsky J."/>
            <person name="McGuire P.E."/>
            <person name="Lux T."/>
            <person name="Spannagl M."/>
            <person name="Mayer K.F.X."/>
            <person name="Baldrich P."/>
            <person name="Meyers B.C."/>
            <person name="Huo N."/>
            <person name="Gu Y.Q."/>
            <person name="Zhou H."/>
            <person name="Devos K.M."/>
            <person name="Bennetzen J.L."/>
            <person name="Unver T."/>
            <person name="Budak H."/>
            <person name="Gulick P.J."/>
            <person name="Galiba G."/>
            <person name="Kalapos B."/>
            <person name="Nelson D.R."/>
            <person name="Li P."/>
            <person name="You F.M."/>
            <person name="Luo M.C."/>
            <person name="Dvorak J."/>
        </authorList>
    </citation>
    <scope>NUCLEOTIDE SEQUENCE [LARGE SCALE GENOMIC DNA]</scope>
    <source>
        <strain evidence="20">cv. AL8/78</strain>
    </source>
</reference>
<evidence type="ECO:0000256" key="14">
    <source>
        <dbReference type="ARBA" id="ARBA00023180"/>
    </source>
</evidence>
<dbReference type="PROSITE" id="PS00108">
    <property type="entry name" value="PROTEIN_KINASE_ST"/>
    <property type="match status" value="1"/>
</dbReference>
<evidence type="ECO:0000256" key="8">
    <source>
        <dbReference type="ARBA" id="ARBA00022741"/>
    </source>
</evidence>
<dbReference type="EnsemblPlants" id="AET5Gv20152400.8">
    <property type="protein sequence ID" value="AET5Gv20152400.8"/>
    <property type="gene ID" value="AET5Gv20152400"/>
</dbReference>
<evidence type="ECO:0000256" key="4">
    <source>
        <dbReference type="ARBA" id="ARBA00022475"/>
    </source>
</evidence>
<feature type="compositionally biased region" description="Low complexity" evidence="16">
    <location>
        <begin position="659"/>
        <end position="672"/>
    </location>
</feature>
<dbReference type="InterPro" id="IPR011009">
    <property type="entry name" value="Kinase-like_dom_sf"/>
</dbReference>
<keyword evidence="6 17" id="KW-0812">Transmembrane</keyword>
<evidence type="ECO:0000259" key="19">
    <source>
        <dbReference type="PROSITE" id="PS50011"/>
    </source>
</evidence>
<reference evidence="21" key="1">
    <citation type="journal article" date="2014" name="Science">
        <title>Ancient hybridizations among the ancestral genomes of bread wheat.</title>
        <authorList>
            <consortium name="International Wheat Genome Sequencing Consortium,"/>
            <person name="Marcussen T."/>
            <person name="Sandve S.R."/>
            <person name="Heier L."/>
            <person name="Spannagl M."/>
            <person name="Pfeifer M."/>
            <person name="Jakobsen K.S."/>
            <person name="Wulff B.B."/>
            <person name="Steuernagel B."/>
            <person name="Mayer K.F."/>
            <person name="Olsen O.A."/>
        </authorList>
    </citation>
    <scope>NUCLEOTIDE SEQUENCE [LARGE SCALE GENOMIC DNA]</scope>
    <source>
        <strain evidence="21">cv. AL8/78</strain>
    </source>
</reference>
<dbReference type="InterPro" id="IPR008271">
    <property type="entry name" value="Ser/Thr_kinase_AS"/>
</dbReference>
<reference evidence="20" key="4">
    <citation type="submission" date="2019-03" db="UniProtKB">
        <authorList>
            <consortium name="EnsemblPlants"/>
        </authorList>
    </citation>
    <scope>IDENTIFICATION</scope>
</reference>
<dbReference type="Gene3D" id="2.10.25.10">
    <property type="entry name" value="Laminin"/>
    <property type="match status" value="1"/>
</dbReference>
<keyword evidence="13" id="KW-0675">Receptor</keyword>
<dbReference type="InterPro" id="IPR000719">
    <property type="entry name" value="Prot_kinase_dom"/>
</dbReference>
<feature type="chain" id="PRO_5019382854" description="Protein kinase domain-containing protein" evidence="18">
    <location>
        <begin position="24"/>
        <end position="672"/>
    </location>
</feature>
<accession>A0A453JQ17</accession>
<dbReference type="Pfam" id="PF00069">
    <property type="entry name" value="Pkinase"/>
    <property type="match status" value="1"/>
</dbReference>
<keyword evidence="9" id="KW-0418">Kinase</keyword>
<dbReference type="PANTHER" id="PTHR27007">
    <property type="match status" value="1"/>
</dbReference>
<comment type="similarity">
    <text evidence="3">In the C-terminal section; belongs to the protein kinase superfamily. Ser/Thr protein kinase family.</text>
</comment>
<dbReference type="Gene3D" id="1.10.510.10">
    <property type="entry name" value="Transferase(Phosphotransferase) domain 1"/>
    <property type="match status" value="1"/>
</dbReference>
<keyword evidence="8 15" id="KW-0547">Nucleotide-binding</keyword>
<evidence type="ECO:0000256" key="1">
    <source>
        <dbReference type="ARBA" id="ARBA00004251"/>
    </source>
</evidence>
<dbReference type="PROSITE" id="PS00107">
    <property type="entry name" value="PROTEIN_KINASE_ATP"/>
    <property type="match status" value="1"/>
</dbReference>
<dbReference type="FunFam" id="1.10.510.10:FF:000240">
    <property type="entry name" value="Lectin-domain containing receptor kinase A4.3"/>
    <property type="match status" value="1"/>
</dbReference>
<evidence type="ECO:0000256" key="2">
    <source>
        <dbReference type="ARBA" id="ARBA00008536"/>
    </source>
</evidence>
<dbReference type="Gene3D" id="3.30.200.20">
    <property type="entry name" value="Phosphorylase Kinase, domain 1"/>
    <property type="match status" value="1"/>
</dbReference>
<dbReference type="PROSITE" id="PS50011">
    <property type="entry name" value="PROTEIN_KINASE_DOM"/>
    <property type="match status" value="1"/>
</dbReference>
<feature type="transmembrane region" description="Helical" evidence="17">
    <location>
        <begin position="287"/>
        <end position="311"/>
    </location>
</feature>
<keyword evidence="14" id="KW-0325">Glycoprotein</keyword>
<dbReference type="CDD" id="cd14066">
    <property type="entry name" value="STKc_IRAK"/>
    <property type="match status" value="1"/>
</dbReference>
<feature type="domain" description="Protein kinase" evidence="19">
    <location>
        <begin position="365"/>
        <end position="643"/>
    </location>
</feature>
<keyword evidence="7 18" id="KW-0732">Signal</keyword>
<dbReference type="FunFam" id="3.30.200.20:FF:000168">
    <property type="entry name" value="L-type lectin-domain containing receptor kinase IX.1"/>
    <property type="match status" value="1"/>
</dbReference>
<keyword evidence="11 17" id="KW-1133">Transmembrane helix</keyword>
<evidence type="ECO:0000256" key="12">
    <source>
        <dbReference type="ARBA" id="ARBA00023136"/>
    </source>
</evidence>
<feature type="signal peptide" evidence="18">
    <location>
        <begin position="1"/>
        <end position="23"/>
    </location>
</feature>
<keyword evidence="5" id="KW-0808">Transferase</keyword>
<organism evidence="20 21">
    <name type="scientific">Aegilops tauschii subsp. strangulata</name>
    <name type="common">Goatgrass</name>
    <dbReference type="NCBI Taxonomy" id="200361"/>
    <lineage>
        <taxon>Eukaryota</taxon>
        <taxon>Viridiplantae</taxon>
        <taxon>Streptophyta</taxon>
        <taxon>Embryophyta</taxon>
        <taxon>Tracheophyta</taxon>
        <taxon>Spermatophyta</taxon>
        <taxon>Magnoliopsida</taxon>
        <taxon>Liliopsida</taxon>
        <taxon>Poales</taxon>
        <taxon>Poaceae</taxon>
        <taxon>BOP clade</taxon>
        <taxon>Pooideae</taxon>
        <taxon>Triticodae</taxon>
        <taxon>Triticeae</taxon>
        <taxon>Triticinae</taxon>
        <taxon>Aegilops</taxon>
    </lineage>
</organism>
<dbReference type="AlphaFoldDB" id="A0A453JQ17"/>
<comment type="subcellular location">
    <subcellularLocation>
        <location evidence="1">Cell membrane</location>
        <topology evidence="1">Single-pass type I membrane protein</topology>
    </subcellularLocation>
</comment>
<evidence type="ECO:0000256" key="10">
    <source>
        <dbReference type="ARBA" id="ARBA00022840"/>
    </source>
</evidence>
<evidence type="ECO:0000256" key="9">
    <source>
        <dbReference type="ARBA" id="ARBA00022777"/>
    </source>
</evidence>
<evidence type="ECO:0000256" key="13">
    <source>
        <dbReference type="ARBA" id="ARBA00023170"/>
    </source>
</evidence>
<dbReference type="SMART" id="SM00220">
    <property type="entry name" value="S_TKc"/>
    <property type="match status" value="1"/>
</dbReference>
<evidence type="ECO:0000256" key="5">
    <source>
        <dbReference type="ARBA" id="ARBA00022679"/>
    </source>
</evidence>
<feature type="binding site" evidence="15">
    <location>
        <position position="394"/>
    </location>
    <ligand>
        <name>ATP</name>
        <dbReference type="ChEBI" id="CHEBI:30616"/>
    </ligand>
</feature>
<evidence type="ECO:0000256" key="3">
    <source>
        <dbReference type="ARBA" id="ARBA00010217"/>
    </source>
</evidence>